<sequence>MSHSGRARVSARQYLPESKLEDLANSLRRLANHRGLVRSEIASPMLLRLLPPPRRAEEKKYEADLRQRLADANLDGARLAYLAADAEREIAIAHTRLSG</sequence>
<accession>A0ABQ4UDQ5</accession>
<dbReference type="Proteomes" id="UP001055039">
    <property type="component" value="Unassembled WGS sequence"/>
</dbReference>
<proteinExistence type="predicted"/>
<comment type="caution">
    <text evidence="1">The sequence shown here is derived from an EMBL/GenBank/DDBJ whole genome shotgun (WGS) entry which is preliminary data.</text>
</comment>
<reference evidence="1" key="1">
    <citation type="journal article" date="2021" name="Front. Microbiol.">
        <title>Comprehensive Comparative Genomics and Phenotyping of Methylobacterium Species.</title>
        <authorList>
            <person name="Alessa O."/>
            <person name="Ogura Y."/>
            <person name="Fujitani Y."/>
            <person name="Takami H."/>
            <person name="Hayashi T."/>
            <person name="Sahin N."/>
            <person name="Tani A."/>
        </authorList>
    </citation>
    <scope>NUCLEOTIDE SEQUENCE</scope>
    <source>
        <strain evidence="1">NBRC 15686</strain>
    </source>
</reference>
<dbReference type="RefSeq" id="WP_108940006.1">
    <property type="nucleotide sequence ID" value="NZ_BAAADH010000044.1"/>
</dbReference>
<dbReference type="EMBL" id="BPRC01000008">
    <property type="protein sequence ID" value="GJE65413.1"/>
    <property type="molecule type" value="Genomic_DNA"/>
</dbReference>
<reference evidence="1" key="2">
    <citation type="submission" date="2021-08" db="EMBL/GenBank/DDBJ databases">
        <authorList>
            <person name="Tani A."/>
            <person name="Ola A."/>
            <person name="Ogura Y."/>
            <person name="Katsura K."/>
            <person name="Hayashi T."/>
        </authorList>
    </citation>
    <scope>NUCLEOTIDE SEQUENCE</scope>
    <source>
        <strain evidence="1">NBRC 15686</strain>
    </source>
</reference>
<keyword evidence="2" id="KW-1185">Reference proteome</keyword>
<gene>
    <name evidence="1" type="ORF">LNAOJCKE_2624</name>
</gene>
<protein>
    <submittedName>
        <fullName evidence="1">Uncharacterized protein</fullName>
    </submittedName>
</protein>
<organism evidence="1 2">
    <name type="scientific">Methylorubrum aminovorans</name>
    <dbReference type="NCBI Taxonomy" id="269069"/>
    <lineage>
        <taxon>Bacteria</taxon>
        <taxon>Pseudomonadati</taxon>
        <taxon>Pseudomonadota</taxon>
        <taxon>Alphaproteobacteria</taxon>
        <taxon>Hyphomicrobiales</taxon>
        <taxon>Methylobacteriaceae</taxon>
        <taxon>Methylorubrum</taxon>
    </lineage>
</organism>
<evidence type="ECO:0000313" key="1">
    <source>
        <dbReference type="EMBL" id="GJE65413.1"/>
    </source>
</evidence>
<evidence type="ECO:0000313" key="2">
    <source>
        <dbReference type="Proteomes" id="UP001055039"/>
    </source>
</evidence>
<name>A0ABQ4UDQ5_9HYPH</name>